<dbReference type="RefSeq" id="WP_188909033.1">
    <property type="nucleotide sequence ID" value="NZ_BMMF01000001.1"/>
</dbReference>
<gene>
    <name evidence="2" type="ORF">GCM10011322_04390</name>
</gene>
<dbReference type="InterPro" id="IPR029058">
    <property type="entry name" value="AB_hydrolase_fold"/>
</dbReference>
<evidence type="ECO:0000259" key="1">
    <source>
        <dbReference type="Pfam" id="PF12697"/>
    </source>
</evidence>
<organism evidence="2 3">
    <name type="scientific">Salinarimonas ramus</name>
    <dbReference type="NCBI Taxonomy" id="690164"/>
    <lineage>
        <taxon>Bacteria</taxon>
        <taxon>Pseudomonadati</taxon>
        <taxon>Pseudomonadota</taxon>
        <taxon>Alphaproteobacteria</taxon>
        <taxon>Hyphomicrobiales</taxon>
        <taxon>Salinarimonadaceae</taxon>
        <taxon>Salinarimonas</taxon>
    </lineage>
</organism>
<dbReference type="SUPFAM" id="SSF53474">
    <property type="entry name" value="alpha/beta-Hydrolases"/>
    <property type="match status" value="1"/>
</dbReference>
<dbReference type="InterPro" id="IPR000073">
    <property type="entry name" value="AB_hydrolase_1"/>
</dbReference>
<proteinExistence type="predicted"/>
<reference evidence="2 3" key="1">
    <citation type="journal article" date="2014" name="Int. J. Syst. Evol. Microbiol.">
        <title>Complete genome sequence of Corynebacterium casei LMG S-19264T (=DSM 44701T), isolated from a smear-ripened cheese.</title>
        <authorList>
            <consortium name="US DOE Joint Genome Institute (JGI-PGF)"/>
            <person name="Walter F."/>
            <person name="Albersmeier A."/>
            <person name="Kalinowski J."/>
            <person name="Ruckert C."/>
        </authorList>
    </citation>
    <scope>NUCLEOTIDE SEQUENCE [LARGE SCALE GENOMIC DNA]</scope>
    <source>
        <strain evidence="2 3">CGMCC 1.9161</strain>
    </source>
</reference>
<dbReference type="EMBL" id="BMMF01000001">
    <property type="protein sequence ID" value="GGK20882.1"/>
    <property type="molecule type" value="Genomic_DNA"/>
</dbReference>
<dbReference type="Gene3D" id="3.40.50.1820">
    <property type="entry name" value="alpha/beta hydrolase"/>
    <property type="match status" value="1"/>
</dbReference>
<evidence type="ECO:0000313" key="3">
    <source>
        <dbReference type="Proteomes" id="UP000600449"/>
    </source>
</evidence>
<feature type="domain" description="AB hydrolase-1" evidence="1">
    <location>
        <begin position="23"/>
        <end position="244"/>
    </location>
</feature>
<name>A0A917V2D1_9HYPH</name>
<dbReference type="Proteomes" id="UP000600449">
    <property type="component" value="Unassembled WGS sequence"/>
</dbReference>
<evidence type="ECO:0000313" key="2">
    <source>
        <dbReference type="EMBL" id="GGK20882.1"/>
    </source>
</evidence>
<keyword evidence="3" id="KW-1185">Reference proteome</keyword>
<dbReference type="PANTHER" id="PTHR43798">
    <property type="entry name" value="MONOACYLGLYCEROL LIPASE"/>
    <property type="match status" value="1"/>
</dbReference>
<dbReference type="AlphaFoldDB" id="A0A917V2D1"/>
<sequence length="272" mass="30907">MARNVNGPLYYERMGRSGPVIAFVHPNPMDQSCWIFQTAHLSTWYRCIAIDIPGYGRSPTAERGLTMDDMAQACWEAIDDAFPGEEPAILVGCSVGSSVVPYMHHQKPERTKALVVCGTGYNPGKEFAARRTRQYTKYGIDFRWDYTFQDFSPAFRQTPMAHYFANLFAERNAYADVTTILHQFDALAQPDAEDHHERIACPMIVLTGSEDNSHQRAFDLQDRVPGCELRVLHGAGHACQIEQPWLFNRFMIEFLMRHGLFPEGPRPLSPAF</sequence>
<dbReference type="InterPro" id="IPR050266">
    <property type="entry name" value="AB_hydrolase_sf"/>
</dbReference>
<dbReference type="Pfam" id="PF12697">
    <property type="entry name" value="Abhydrolase_6"/>
    <property type="match status" value="1"/>
</dbReference>
<accession>A0A917V2D1</accession>
<protein>
    <submittedName>
        <fullName evidence="2">3-oxoadipate enol-lactonase</fullName>
    </submittedName>
</protein>
<comment type="caution">
    <text evidence="2">The sequence shown here is derived from an EMBL/GenBank/DDBJ whole genome shotgun (WGS) entry which is preliminary data.</text>
</comment>